<accession>A0A2M4DLS5</accession>
<protein>
    <submittedName>
        <fullName evidence="1">Putative secreted protein</fullName>
    </submittedName>
</protein>
<sequence>MLGPPMKLLDFFSKLFCCAVMAIGPPVGDCASGGCFWRCGDTEEPSGPAPVICTVPVLADCLLPIVILLWMKLAAALPPCAPAMAVLPSVARF</sequence>
<reference evidence="1" key="1">
    <citation type="submission" date="2018-01" db="EMBL/GenBank/DDBJ databases">
        <title>An insight into the sialome of Amazonian anophelines.</title>
        <authorList>
            <person name="Ribeiro J.M."/>
            <person name="Scarpassa V."/>
            <person name="Calvo E."/>
        </authorList>
    </citation>
    <scope>NUCLEOTIDE SEQUENCE</scope>
</reference>
<organism evidence="1">
    <name type="scientific">Anopheles darlingi</name>
    <name type="common">Mosquito</name>
    <dbReference type="NCBI Taxonomy" id="43151"/>
    <lineage>
        <taxon>Eukaryota</taxon>
        <taxon>Metazoa</taxon>
        <taxon>Ecdysozoa</taxon>
        <taxon>Arthropoda</taxon>
        <taxon>Hexapoda</taxon>
        <taxon>Insecta</taxon>
        <taxon>Pterygota</taxon>
        <taxon>Neoptera</taxon>
        <taxon>Endopterygota</taxon>
        <taxon>Diptera</taxon>
        <taxon>Nematocera</taxon>
        <taxon>Culicoidea</taxon>
        <taxon>Culicidae</taxon>
        <taxon>Anophelinae</taxon>
        <taxon>Anopheles</taxon>
    </lineage>
</organism>
<dbReference type="AlphaFoldDB" id="A0A2M4DLS5"/>
<proteinExistence type="predicted"/>
<name>A0A2M4DLS5_ANODA</name>
<dbReference type="EMBL" id="GGFL01014332">
    <property type="protein sequence ID" value="MBW78510.1"/>
    <property type="molecule type" value="Transcribed_RNA"/>
</dbReference>
<evidence type="ECO:0000313" key="1">
    <source>
        <dbReference type="EMBL" id="MBW78510.1"/>
    </source>
</evidence>